<evidence type="ECO:0000259" key="6">
    <source>
        <dbReference type="PROSITE" id="PS50279"/>
    </source>
</evidence>
<feature type="domain" description="Peptidase S1" evidence="5">
    <location>
        <begin position="108"/>
        <end position="338"/>
    </location>
</feature>
<keyword evidence="3" id="KW-1015">Disulfide bond</keyword>
<name>A0A182R1L0_ANOFN</name>
<dbReference type="InterPro" id="IPR043504">
    <property type="entry name" value="Peptidase_S1_PA_chymotrypsin"/>
</dbReference>
<dbReference type="PROSITE" id="PS50279">
    <property type="entry name" value="BPTI_KUNITZ_2"/>
    <property type="match status" value="2"/>
</dbReference>
<dbReference type="Pfam" id="PF00014">
    <property type="entry name" value="Kunitz_BPTI"/>
    <property type="match status" value="2"/>
</dbReference>
<dbReference type="PRINTS" id="PR00759">
    <property type="entry name" value="BASICPTASE"/>
</dbReference>
<dbReference type="InterPro" id="IPR001254">
    <property type="entry name" value="Trypsin_dom"/>
</dbReference>
<dbReference type="FunFam" id="4.10.410.10:FF:000020">
    <property type="entry name" value="Collagen, type VI, alpha 3"/>
    <property type="match status" value="1"/>
</dbReference>
<dbReference type="InterPro" id="IPR036880">
    <property type="entry name" value="Kunitz_BPTI_sf"/>
</dbReference>
<evidence type="ECO:0008006" key="8">
    <source>
        <dbReference type="Google" id="ProtNLM"/>
    </source>
</evidence>
<dbReference type="PANTHER" id="PTHR24260:SF136">
    <property type="entry name" value="GH08193P-RELATED"/>
    <property type="match status" value="1"/>
</dbReference>
<dbReference type="VEuPathDB" id="VectorBase:AFUN2_009374"/>
<dbReference type="InterPro" id="IPR002223">
    <property type="entry name" value="Kunitz_BPTI"/>
</dbReference>
<dbReference type="PROSITE" id="PS00280">
    <property type="entry name" value="BPTI_KUNITZ_1"/>
    <property type="match status" value="1"/>
</dbReference>
<evidence type="ECO:0000256" key="2">
    <source>
        <dbReference type="ARBA" id="ARBA00022900"/>
    </source>
</evidence>
<accession>A0A182R1L0</accession>
<dbReference type="PROSITE" id="PS50240">
    <property type="entry name" value="TRYPSIN_DOM"/>
    <property type="match status" value="1"/>
</dbReference>
<evidence type="ECO:0000256" key="4">
    <source>
        <dbReference type="ARBA" id="ARBA00024195"/>
    </source>
</evidence>
<dbReference type="VEuPathDB" id="VectorBase:AFUN000048"/>
<keyword evidence="1" id="KW-0646">Protease inhibitor</keyword>
<dbReference type="Gene3D" id="2.40.10.10">
    <property type="entry name" value="Trypsin-like serine proteases"/>
    <property type="match status" value="1"/>
</dbReference>
<dbReference type="SUPFAM" id="SSF57362">
    <property type="entry name" value="BPTI-like"/>
    <property type="match status" value="2"/>
</dbReference>
<sequence>MKKKSLETTNGTVDSRVAATDNTFLSFLIINPTEKGPGNDMECNIKDGPGFAFNSKPADKWNPLAEASFNLSSIEKQTTVYSPNESIRRFNVSGQECGHRKVTLQNRILGGNITSSEMWPWHATITHRTRNEFKVVCGGSIHGVITTNRVIVHVGRSELVAIDSHTRAYSPEKFLIHPDYRPTSVTDDIALIRLGTEIELSDYVQPVCVCAAEDDAPIVGRYGTVIGFGLNINGTMSDHLLEAEVPIVDRWECLESNRDNFGKHLTRKMLCAGKRNAVGPCNGDSGGGFVFNNDGLWCVRGIVSFTPALNDTNICDPQQYVVYTDVAKYIDWLHERIRCEDGELCEAKPTESPQMACGLQKDGGSYRTNHVSLKFYFDTVEGLCRLFWYGGSGGNNNRFDTELECKNTCVTPSGRNICLLPKSEGRCIGFVRRWYYNLELKTCGQFIYGGCDGNANRFESFEDCSRVCSQDNSS</sequence>
<dbReference type="AlphaFoldDB" id="A0A182R1L0"/>
<dbReference type="CDD" id="cd00190">
    <property type="entry name" value="Tryp_SPc"/>
    <property type="match status" value="1"/>
</dbReference>
<dbReference type="InterPro" id="IPR009003">
    <property type="entry name" value="Peptidase_S1_PA"/>
</dbReference>
<dbReference type="SUPFAM" id="SSF50494">
    <property type="entry name" value="Trypsin-like serine proteases"/>
    <property type="match status" value="1"/>
</dbReference>
<proteinExistence type="inferred from homology"/>
<dbReference type="PANTHER" id="PTHR24260">
    <property type="match status" value="1"/>
</dbReference>
<reference evidence="7" key="1">
    <citation type="submission" date="2020-05" db="UniProtKB">
        <authorList>
            <consortium name="EnsemblMetazoa"/>
        </authorList>
    </citation>
    <scope>IDENTIFICATION</scope>
    <source>
        <strain evidence="7">FUMOZ</strain>
    </source>
</reference>
<dbReference type="SMART" id="SM00131">
    <property type="entry name" value="KU"/>
    <property type="match status" value="2"/>
</dbReference>
<dbReference type="GO" id="GO:0004867">
    <property type="term" value="F:serine-type endopeptidase inhibitor activity"/>
    <property type="evidence" value="ECO:0007669"/>
    <property type="project" value="UniProtKB-KW"/>
</dbReference>
<evidence type="ECO:0000256" key="1">
    <source>
        <dbReference type="ARBA" id="ARBA00022690"/>
    </source>
</evidence>
<keyword evidence="2" id="KW-0722">Serine protease inhibitor</keyword>
<feature type="domain" description="BPTI/Kunitz inhibitor" evidence="6">
    <location>
        <begin position="357"/>
        <end position="409"/>
    </location>
</feature>
<dbReference type="InterPro" id="IPR051333">
    <property type="entry name" value="CLIP_Serine_Protease"/>
</dbReference>
<organism evidence="7">
    <name type="scientific">Anopheles funestus</name>
    <name type="common">African malaria mosquito</name>
    <dbReference type="NCBI Taxonomy" id="62324"/>
    <lineage>
        <taxon>Eukaryota</taxon>
        <taxon>Metazoa</taxon>
        <taxon>Ecdysozoa</taxon>
        <taxon>Arthropoda</taxon>
        <taxon>Hexapoda</taxon>
        <taxon>Insecta</taxon>
        <taxon>Pterygota</taxon>
        <taxon>Neoptera</taxon>
        <taxon>Endopterygota</taxon>
        <taxon>Diptera</taxon>
        <taxon>Nematocera</taxon>
        <taxon>Culicoidea</taxon>
        <taxon>Culicidae</taxon>
        <taxon>Anophelinae</taxon>
        <taxon>Anopheles</taxon>
    </lineage>
</organism>
<dbReference type="Gene3D" id="4.10.410.10">
    <property type="entry name" value="Pancreatic trypsin inhibitor Kunitz domain"/>
    <property type="match status" value="2"/>
</dbReference>
<dbReference type="SMART" id="SM00020">
    <property type="entry name" value="Tryp_SPc"/>
    <property type="match status" value="1"/>
</dbReference>
<evidence type="ECO:0000256" key="3">
    <source>
        <dbReference type="ARBA" id="ARBA00023157"/>
    </source>
</evidence>
<dbReference type="InterPro" id="IPR020901">
    <property type="entry name" value="Prtase_inh_Kunz-CS"/>
</dbReference>
<protein>
    <recommendedName>
        <fullName evidence="8">Peptidase S1 domain-containing protein</fullName>
    </recommendedName>
</protein>
<dbReference type="GO" id="GO:0004252">
    <property type="term" value="F:serine-type endopeptidase activity"/>
    <property type="evidence" value="ECO:0007669"/>
    <property type="project" value="InterPro"/>
</dbReference>
<feature type="domain" description="BPTI/Kunitz inhibitor" evidence="6">
    <location>
        <begin position="418"/>
        <end position="468"/>
    </location>
</feature>
<dbReference type="Pfam" id="PF00089">
    <property type="entry name" value="Trypsin"/>
    <property type="match status" value="1"/>
</dbReference>
<dbReference type="EnsemblMetazoa" id="AFUN000048-RA">
    <property type="protein sequence ID" value="AFUN000048-PA"/>
    <property type="gene ID" value="AFUN000048"/>
</dbReference>
<evidence type="ECO:0000259" key="5">
    <source>
        <dbReference type="PROSITE" id="PS50240"/>
    </source>
</evidence>
<dbReference type="STRING" id="62324.A0A182R1L0"/>
<evidence type="ECO:0000313" key="7">
    <source>
        <dbReference type="EnsemblMetazoa" id="AFUN000048-PA"/>
    </source>
</evidence>
<dbReference type="GO" id="GO:0006508">
    <property type="term" value="P:proteolysis"/>
    <property type="evidence" value="ECO:0007669"/>
    <property type="project" value="InterPro"/>
</dbReference>
<comment type="similarity">
    <text evidence="4">Belongs to the peptidase S1 family. CLIP subfamily.</text>
</comment>